<reference evidence="1" key="1">
    <citation type="journal article" date="2016" name="Biosci. Biotechnol. Biochem.">
        <title>Bioconversion of AHX to AOH by resting cells of Burkholderia contaminans CH-1.</title>
        <authorList>
            <person name="Choi J.H."/>
            <person name="Kikuchi A."/>
            <person name="Pumkaeo P."/>
            <person name="Hirai H."/>
            <person name="Tokuyama S."/>
            <person name="Kawagishi H."/>
        </authorList>
    </citation>
    <scope>NUCLEOTIDE SEQUENCE</scope>
    <source>
        <strain evidence="1">CH-1</strain>
    </source>
</reference>
<proteinExistence type="predicted"/>
<gene>
    <name evidence="1" type="ORF">BCCH1_74850</name>
</gene>
<dbReference type="PANTHER" id="PTHR37310:SF1">
    <property type="entry name" value="CYTOPLASMIC PROTEIN"/>
    <property type="match status" value="1"/>
</dbReference>
<evidence type="ECO:0008006" key="2">
    <source>
        <dbReference type="Google" id="ProtNLM"/>
    </source>
</evidence>
<dbReference type="PANTHER" id="PTHR37310">
    <property type="entry name" value="CYTOPLASMIC PROTEIN-RELATED"/>
    <property type="match status" value="1"/>
</dbReference>
<reference evidence="1" key="2">
    <citation type="journal article" date="2017" name="Genome Announc.">
        <title>High-Quality Draft Genome Sequence of Burkholderia contaminans CH-1, a Gram-Negative Bacterium That Metabolizes 2-Azahypoxanthine, a Plant Growth-Regulating Compound.</title>
        <authorList>
            <person name="Choi J.-H."/>
            <person name="Sugiura H."/>
            <person name="Moriuchi R."/>
            <person name="Kawagishi H."/>
            <person name="Dohra H."/>
        </authorList>
    </citation>
    <scope>NUCLEOTIDE SEQUENCE</scope>
    <source>
        <strain evidence="1">CH-1</strain>
    </source>
</reference>
<sequence length="118" mass="12468">MTMPTETVRTAMNDQYDTCMAACDACAHACDTCVAACLAERDTHALADCIALDIECAQLCRFASGAMARRSVLTPGVCALCAQACDLCAAECLRHAHDHCRRCALACEACAAMCRVVA</sequence>
<dbReference type="Pfam" id="PF03860">
    <property type="entry name" value="Csp"/>
    <property type="match status" value="1"/>
</dbReference>
<dbReference type="Gene3D" id="1.20.1270.360">
    <property type="match status" value="1"/>
</dbReference>
<dbReference type="InterPro" id="IPR044543">
    <property type="entry name" value="YHJQ-like"/>
</dbReference>
<dbReference type="AlphaFoldDB" id="A0A250LK77"/>
<dbReference type="CDD" id="cd08026">
    <property type="entry name" value="DUF326"/>
    <property type="match status" value="1"/>
</dbReference>
<organism evidence="1">
    <name type="scientific">Burkholderia contaminans</name>
    <dbReference type="NCBI Taxonomy" id="488447"/>
    <lineage>
        <taxon>Bacteria</taxon>
        <taxon>Pseudomonadati</taxon>
        <taxon>Pseudomonadota</taxon>
        <taxon>Betaproteobacteria</taxon>
        <taxon>Burkholderiales</taxon>
        <taxon>Burkholderiaceae</taxon>
        <taxon>Burkholderia</taxon>
        <taxon>Burkholderia cepacia complex</taxon>
    </lineage>
</organism>
<evidence type="ECO:0000313" key="1">
    <source>
        <dbReference type="EMBL" id="BBA44980.1"/>
    </source>
</evidence>
<accession>A0A250LK77</accession>
<dbReference type="EMBL" id="AP018359">
    <property type="protein sequence ID" value="BBA44980.1"/>
    <property type="molecule type" value="Genomic_DNA"/>
</dbReference>
<protein>
    <recommendedName>
        <fullName evidence="2">Ferredoxin</fullName>
    </recommendedName>
</protein>
<dbReference type="InterPro" id="IPR005560">
    <property type="entry name" value="Csp_YhjQ"/>
</dbReference>
<name>A0A250LK77_9BURK</name>